<evidence type="ECO:0000256" key="1">
    <source>
        <dbReference type="SAM" id="Phobius"/>
    </source>
</evidence>
<feature type="transmembrane region" description="Helical" evidence="1">
    <location>
        <begin position="71"/>
        <end position="90"/>
    </location>
</feature>
<keyword evidence="1" id="KW-0472">Membrane</keyword>
<comment type="caution">
    <text evidence="2">The sequence shown here is derived from an EMBL/GenBank/DDBJ whole genome shotgun (WGS) entry which is preliminary data.</text>
</comment>
<dbReference type="RefSeq" id="WP_259095599.1">
    <property type="nucleotide sequence ID" value="NZ_CP130454.1"/>
</dbReference>
<dbReference type="EMBL" id="JANUCP010000003">
    <property type="protein sequence ID" value="MCS3919307.1"/>
    <property type="molecule type" value="Genomic_DNA"/>
</dbReference>
<gene>
    <name evidence="2" type="ORF">M2350_001720</name>
</gene>
<evidence type="ECO:0000313" key="3">
    <source>
        <dbReference type="Proteomes" id="UP001204798"/>
    </source>
</evidence>
<dbReference type="Proteomes" id="UP001204798">
    <property type="component" value="Unassembled WGS sequence"/>
</dbReference>
<reference evidence="2 3" key="1">
    <citation type="submission" date="2022-08" db="EMBL/GenBank/DDBJ databases">
        <title>Bacterial and archaeal communities from various locations to study Microbial Dark Matter (Phase II).</title>
        <authorList>
            <person name="Stepanauskas R."/>
        </authorList>
    </citation>
    <scope>NUCLEOTIDE SEQUENCE [LARGE SCALE GENOMIC DNA]</scope>
    <source>
        <strain evidence="2 3">PD1</strain>
    </source>
</reference>
<accession>A0ABT2EMX5</accession>
<feature type="transmembrane region" description="Helical" evidence="1">
    <location>
        <begin position="12"/>
        <end position="30"/>
    </location>
</feature>
<proteinExistence type="predicted"/>
<keyword evidence="3" id="KW-1185">Reference proteome</keyword>
<keyword evidence="1" id="KW-1133">Transmembrane helix</keyword>
<sequence>MLKAVTDFMVAWVEWLIGLIPFVLVAFLLWIRLQAAGASPQLAARTILGLFVWVGFVISGIALTSSGWRTGNAWSLVAGALITVAGLLILRQRLQRLWEKFPLPVNEGEGKRDGACGTDEG</sequence>
<feature type="transmembrane region" description="Helical" evidence="1">
    <location>
        <begin position="42"/>
        <end position="65"/>
    </location>
</feature>
<protein>
    <submittedName>
        <fullName evidence="2">Uncharacterized protein</fullName>
    </submittedName>
</protein>
<name>A0ABT2EMX5_9BACT</name>
<organism evidence="2 3">
    <name type="scientific">Candidatus Fervidibacter sacchari</name>
    <dbReference type="NCBI Taxonomy" id="1448929"/>
    <lineage>
        <taxon>Bacteria</taxon>
        <taxon>Candidatus Fervidibacterota</taxon>
        <taxon>Candidatus Fervidibacter</taxon>
    </lineage>
</organism>
<evidence type="ECO:0000313" key="2">
    <source>
        <dbReference type="EMBL" id="MCS3919307.1"/>
    </source>
</evidence>
<keyword evidence="1" id="KW-0812">Transmembrane</keyword>